<organism evidence="1">
    <name type="scientific">Cucumis melo</name>
    <name type="common">Muskmelon</name>
    <dbReference type="NCBI Taxonomy" id="3656"/>
    <lineage>
        <taxon>Eukaryota</taxon>
        <taxon>Viridiplantae</taxon>
        <taxon>Streptophyta</taxon>
        <taxon>Embryophyta</taxon>
        <taxon>Tracheophyta</taxon>
        <taxon>Spermatophyta</taxon>
        <taxon>Magnoliopsida</taxon>
        <taxon>eudicotyledons</taxon>
        <taxon>Gunneridae</taxon>
        <taxon>Pentapetalae</taxon>
        <taxon>rosids</taxon>
        <taxon>fabids</taxon>
        <taxon>Cucurbitales</taxon>
        <taxon>Cucurbitaceae</taxon>
        <taxon>Benincaseae</taxon>
        <taxon>Cucumis</taxon>
    </lineage>
</organism>
<dbReference type="Gramene" id="MELO3C030456.2.1">
    <property type="protein sequence ID" value="MELO3C030456.2.1"/>
    <property type="gene ID" value="MELO3C030456.2"/>
</dbReference>
<name>A0A9I9E922_CUCME</name>
<accession>A0A9I9E922</accession>
<sequence>MTSTIKEKPGNNPLKISNTEENMIRTLDFEVKIVDNKKQGESKLPTLDEEDEVDSVLEETKPIKIDVFAHKNEETILYDSTTLILDGSQFMQESMK</sequence>
<reference evidence="1" key="1">
    <citation type="submission" date="2023-03" db="UniProtKB">
        <authorList>
            <consortium name="EnsemblPlants"/>
        </authorList>
    </citation>
    <scope>IDENTIFICATION</scope>
</reference>
<dbReference type="AlphaFoldDB" id="A0A9I9E922"/>
<protein>
    <submittedName>
        <fullName evidence="1">Uncharacterized protein</fullName>
    </submittedName>
</protein>
<evidence type="ECO:0000313" key="1">
    <source>
        <dbReference type="EnsemblPlants" id="MELO3C030456.2.1"/>
    </source>
</evidence>
<dbReference type="EnsemblPlants" id="MELO3C030456.2.1">
    <property type="protein sequence ID" value="MELO3C030456.2.1"/>
    <property type="gene ID" value="MELO3C030456.2"/>
</dbReference>
<proteinExistence type="predicted"/>